<name>A0A0R1N7U1_9LACO</name>
<organism evidence="2 3">
    <name type="scientific">Schleiferilactobacillus perolens DSM 12744</name>
    <dbReference type="NCBI Taxonomy" id="1423792"/>
    <lineage>
        <taxon>Bacteria</taxon>
        <taxon>Bacillati</taxon>
        <taxon>Bacillota</taxon>
        <taxon>Bacilli</taxon>
        <taxon>Lactobacillales</taxon>
        <taxon>Lactobacillaceae</taxon>
        <taxon>Schleiferilactobacillus</taxon>
    </lineage>
</organism>
<keyword evidence="1" id="KW-0472">Membrane</keyword>
<keyword evidence="1" id="KW-0812">Transmembrane</keyword>
<dbReference type="STRING" id="1423792.FD09_GL001757"/>
<protein>
    <submittedName>
        <fullName evidence="2">Uncharacterized protein</fullName>
    </submittedName>
</protein>
<keyword evidence="1" id="KW-1133">Transmembrane helix</keyword>
<comment type="caution">
    <text evidence="2">The sequence shown here is derived from an EMBL/GenBank/DDBJ whole genome shotgun (WGS) entry which is preliminary data.</text>
</comment>
<dbReference type="EMBL" id="AZEC01000003">
    <property type="protein sequence ID" value="KRL13730.1"/>
    <property type="molecule type" value="Genomic_DNA"/>
</dbReference>
<feature type="transmembrane region" description="Helical" evidence="1">
    <location>
        <begin position="31"/>
        <end position="55"/>
    </location>
</feature>
<reference evidence="2 3" key="1">
    <citation type="journal article" date="2015" name="Genome Announc.">
        <title>Expanding the biotechnology potential of lactobacilli through comparative genomics of 213 strains and associated genera.</title>
        <authorList>
            <person name="Sun Z."/>
            <person name="Harris H.M."/>
            <person name="McCann A."/>
            <person name="Guo C."/>
            <person name="Argimon S."/>
            <person name="Zhang W."/>
            <person name="Yang X."/>
            <person name="Jeffery I.B."/>
            <person name="Cooney J.C."/>
            <person name="Kagawa T.F."/>
            <person name="Liu W."/>
            <person name="Song Y."/>
            <person name="Salvetti E."/>
            <person name="Wrobel A."/>
            <person name="Rasinkangas P."/>
            <person name="Parkhill J."/>
            <person name="Rea M.C."/>
            <person name="O'Sullivan O."/>
            <person name="Ritari J."/>
            <person name="Douillard F.P."/>
            <person name="Paul Ross R."/>
            <person name="Yang R."/>
            <person name="Briner A.E."/>
            <person name="Felis G.E."/>
            <person name="de Vos W.M."/>
            <person name="Barrangou R."/>
            <person name="Klaenhammer T.R."/>
            <person name="Caufield P.W."/>
            <person name="Cui Y."/>
            <person name="Zhang H."/>
            <person name="O'Toole P.W."/>
        </authorList>
    </citation>
    <scope>NUCLEOTIDE SEQUENCE [LARGE SCALE GENOMIC DNA]</scope>
    <source>
        <strain evidence="2 3">DSM 12744</strain>
    </source>
</reference>
<evidence type="ECO:0000256" key="1">
    <source>
        <dbReference type="SAM" id="Phobius"/>
    </source>
</evidence>
<accession>A0A0R1N7U1</accession>
<evidence type="ECO:0000313" key="3">
    <source>
        <dbReference type="Proteomes" id="UP000051330"/>
    </source>
</evidence>
<sequence>MLIGLLVLMLPGVPGAASLYLWRDATTLWPQLLWGALVTVSFWLILSLAVLFAVFGPNWLAVI</sequence>
<evidence type="ECO:0000313" key="2">
    <source>
        <dbReference type="EMBL" id="KRL13730.1"/>
    </source>
</evidence>
<dbReference type="AlphaFoldDB" id="A0A0R1N7U1"/>
<dbReference type="Proteomes" id="UP000051330">
    <property type="component" value="Unassembled WGS sequence"/>
</dbReference>
<keyword evidence="3" id="KW-1185">Reference proteome</keyword>
<proteinExistence type="predicted"/>
<dbReference type="PATRIC" id="fig|1423792.3.peg.1782"/>
<gene>
    <name evidence="2" type="ORF">FD09_GL001757</name>
</gene>